<protein>
    <submittedName>
        <fullName evidence="3">Uncharacterized protein</fullName>
    </submittedName>
</protein>
<proteinExistence type="predicted"/>
<feature type="coiled-coil region" evidence="1">
    <location>
        <begin position="1"/>
        <end position="35"/>
    </location>
</feature>
<dbReference type="SUPFAM" id="SSF53955">
    <property type="entry name" value="Lysozyme-like"/>
    <property type="match status" value="1"/>
</dbReference>
<keyword evidence="2" id="KW-1185">Reference proteome</keyword>
<accession>A0A914H6F8</accession>
<evidence type="ECO:0000256" key="1">
    <source>
        <dbReference type="SAM" id="Coils"/>
    </source>
</evidence>
<sequence>MNRLKRANKWSEAEFERIKAQSAKAKSVIDKLMKEKKISKEDYDIVYRPPHTSSVYPSNAVGAYQFIRKTLAPLVKEHKLENVPFSPKVQDFLALQLLQRRGFDDFLSGKVTLEEFARNLSMEWASIPRSADGLSYYHADGKNVARVPWSKLLDMLKEAKSPSELCGHSDDLKL</sequence>
<keyword evidence="1" id="KW-0175">Coiled coil</keyword>
<evidence type="ECO:0000313" key="3">
    <source>
        <dbReference type="WBParaSite" id="Gr19_v10_g14442.t1"/>
    </source>
</evidence>
<dbReference type="Gene3D" id="1.10.530.10">
    <property type="match status" value="1"/>
</dbReference>
<dbReference type="InterPro" id="IPR023346">
    <property type="entry name" value="Lysozyme-like_dom_sf"/>
</dbReference>
<dbReference type="Proteomes" id="UP000887572">
    <property type="component" value="Unplaced"/>
</dbReference>
<name>A0A914H6F8_GLORO</name>
<evidence type="ECO:0000313" key="2">
    <source>
        <dbReference type="Proteomes" id="UP000887572"/>
    </source>
</evidence>
<dbReference type="WBParaSite" id="Gr19_v10_g14442.t1">
    <property type="protein sequence ID" value="Gr19_v10_g14442.t1"/>
    <property type="gene ID" value="Gr19_v10_g14442"/>
</dbReference>
<organism evidence="2 3">
    <name type="scientific">Globodera rostochiensis</name>
    <name type="common">Golden nematode worm</name>
    <name type="synonym">Heterodera rostochiensis</name>
    <dbReference type="NCBI Taxonomy" id="31243"/>
    <lineage>
        <taxon>Eukaryota</taxon>
        <taxon>Metazoa</taxon>
        <taxon>Ecdysozoa</taxon>
        <taxon>Nematoda</taxon>
        <taxon>Chromadorea</taxon>
        <taxon>Rhabditida</taxon>
        <taxon>Tylenchina</taxon>
        <taxon>Tylenchomorpha</taxon>
        <taxon>Tylenchoidea</taxon>
        <taxon>Heteroderidae</taxon>
        <taxon>Heteroderinae</taxon>
        <taxon>Globodera</taxon>
    </lineage>
</organism>
<reference evidence="3" key="1">
    <citation type="submission" date="2022-11" db="UniProtKB">
        <authorList>
            <consortium name="WormBaseParasite"/>
        </authorList>
    </citation>
    <scope>IDENTIFICATION</scope>
</reference>
<dbReference type="AlphaFoldDB" id="A0A914H6F8"/>